<comment type="caution">
    <text evidence="1">The sequence shown here is derived from an EMBL/GenBank/DDBJ whole genome shotgun (WGS) entry which is preliminary data.</text>
</comment>
<protein>
    <submittedName>
        <fullName evidence="1">Uncharacterized protein</fullName>
    </submittedName>
</protein>
<evidence type="ECO:0000313" key="1">
    <source>
        <dbReference type="EMBL" id="EGK61065.1"/>
    </source>
</evidence>
<name>F5RK65_9FIRM</name>
<reference evidence="1 2" key="1">
    <citation type="submission" date="2011-04" db="EMBL/GenBank/DDBJ databases">
        <authorList>
            <person name="Muzny D."/>
            <person name="Qin X."/>
            <person name="Deng J."/>
            <person name="Jiang H."/>
            <person name="Liu Y."/>
            <person name="Qu J."/>
            <person name="Song X.-Z."/>
            <person name="Zhang L."/>
            <person name="Thornton R."/>
            <person name="Coyle M."/>
            <person name="Francisco L."/>
            <person name="Jackson L."/>
            <person name="Javaid M."/>
            <person name="Korchina V."/>
            <person name="Kovar C."/>
            <person name="Mata R."/>
            <person name="Mathew T."/>
            <person name="Ngo R."/>
            <person name="Nguyen L."/>
            <person name="Nguyen N."/>
            <person name="Okwuonu G."/>
            <person name="Ongeri F."/>
            <person name="Pham C."/>
            <person name="Simmons D."/>
            <person name="Wilczek-Boney K."/>
            <person name="Hale W."/>
            <person name="Jakkamsetti A."/>
            <person name="Pham P."/>
            <person name="Ruth R."/>
            <person name="San Lucas F."/>
            <person name="Warren J."/>
            <person name="Zhang J."/>
            <person name="Zhao Z."/>
            <person name="Zhou C."/>
            <person name="Zhu D."/>
            <person name="Lee S."/>
            <person name="Bess C."/>
            <person name="Blankenburg K."/>
            <person name="Forbes L."/>
            <person name="Fu Q."/>
            <person name="Gubbala S."/>
            <person name="Hirani K."/>
            <person name="Jayaseelan J.C."/>
            <person name="Lara F."/>
            <person name="Munidasa M."/>
            <person name="Palculict T."/>
            <person name="Patil S."/>
            <person name="Pu L.-L."/>
            <person name="Saada N."/>
            <person name="Tang L."/>
            <person name="Weissenberger G."/>
            <person name="Zhu Y."/>
            <person name="Hemphill L."/>
            <person name="Shang Y."/>
            <person name="Youmans B."/>
            <person name="Ayvaz T."/>
            <person name="Ross M."/>
            <person name="Santibanez J."/>
            <person name="Aqrawi P."/>
            <person name="Gross S."/>
            <person name="Joshi V."/>
            <person name="Fowler G."/>
            <person name="Nazareth L."/>
            <person name="Reid J."/>
            <person name="Worley K."/>
            <person name="Petrosino J."/>
            <person name="Highlander S."/>
            <person name="Gibbs R."/>
        </authorList>
    </citation>
    <scope>NUCLEOTIDE SEQUENCE [LARGE SCALE GENOMIC DNA]</scope>
    <source>
        <strain evidence="1 2">DSM 2778</strain>
    </source>
</reference>
<dbReference type="Proteomes" id="UP000004067">
    <property type="component" value="Unassembled WGS sequence"/>
</dbReference>
<evidence type="ECO:0000313" key="2">
    <source>
        <dbReference type="Proteomes" id="UP000004067"/>
    </source>
</evidence>
<dbReference type="HOGENOM" id="CLU_167517_0_0_9"/>
<sequence>MTSTANTAERSAHMTIEGAVIIEQGVTFAIIHVAPEVTRYTIKSTQTRRALMRFFPGMPIILMSLTSDGKPQYYGRKDIVDFLSGLRLNQIPWKKYHIV</sequence>
<dbReference type="AlphaFoldDB" id="F5RK65"/>
<accession>F5RK65</accession>
<organism evidence="1 2">
    <name type="scientific">Centipeda periodontii DSM 2778</name>
    <dbReference type="NCBI Taxonomy" id="888060"/>
    <lineage>
        <taxon>Bacteria</taxon>
        <taxon>Bacillati</taxon>
        <taxon>Bacillota</taxon>
        <taxon>Negativicutes</taxon>
        <taxon>Selenomonadales</taxon>
        <taxon>Selenomonadaceae</taxon>
        <taxon>Centipeda</taxon>
    </lineage>
</organism>
<proteinExistence type="predicted"/>
<dbReference type="eggNOG" id="ENOG5032YMC">
    <property type="taxonomic scope" value="Bacteria"/>
</dbReference>
<keyword evidence="2" id="KW-1185">Reference proteome</keyword>
<dbReference type="STRING" id="888060.HMPREF9081_0650"/>
<gene>
    <name evidence="1" type="ORF">HMPREF9081_0650</name>
</gene>
<dbReference type="EMBL" id="AFHQ01000024">
    <property type="protein sequence ID" value="EGK61065.1"/>
    <property type="molecule type" value="Genomic_DNA"/>
</dbReference>